<dbReference type="SMART" id="SM00829">
    <property type="entry name" value="PKS_ER"/>
    <property type="match status" value="1"/>
</dbReference>
<dbReference type="InterPro" id="IPR036291">
    <property type="entry name" value="NAD(P)-bd_dom_sf"/>
</dbReference>
<proteinExistence type="predicted"/>
<dbReference type="Gene3D" id="3.40.50.720">
    <property type="entry name" value="NAD(P)-binding Rossmann-like Domain"/>
    <property type="match status" value="1"/>
</dbReference>
<dbReference type="InterPro" id="IPR051603">
    <property type="entry name" value="Zinc-ADH_QOR/CCCR"/>
</dbReference>
<dbReference type="InterPro" id="IPR020843">
    <property type="entry name" value="ER"/>
</dbReference>
<keyword evidence="4" id="KW-1185">Reference proteome</keyword>
<accession>A0ABP9C0H6</accession>
<evidence type="ECO:0000313" key="4">
    <source>
        <dbReference type="Proteomes" id="UP001500839"/>
    </source>
</evidence>
<reference evidence="4" key="1">
    <citation type="journal article" date="2019" name="Int. J. Syst. Evol. Microbiol.">
        <title>The Global Catalogue of Microorganisms (GCM) 10K type strain sequencing project: providing services to taxonomists for standard genome sequencing and annotation.</title>
        <authorList>
            <consortium name="The Broad Institute Genomics Platform"/>
            <consortium name="The Broad Institute Genome Sequencing Center for Infectious Disease"/>
            <person name="Wu L."/>
            <person name="Ma J."/>
        </authorList>
    </citation>
    <scope>NUCLEOTIDE SEQUENCE [LARGE SCALE GENOMIC DNA]</scope>
    <source>
        <strain evidence="4">JCM 18542</strain>
    </source>
</reference>
<evidence type="ECO:0000256" key="1">
    <source>
        <dbReference type="ARBA" id="ARBA00022857"/>
    </source>
</evidence>
<dbReference type="Gene3D" id="3.90.180.10">
    <property type="entry name" value="Medium-chain alcohol dehydrogenases, catalytic domain"/>
    <property type="match status" value="1"/>
</dbReference>
<dbReference type="PANTHER" id="PTHR44154:SF1">
    <property type="entry name" value="QUINONE OXIDOREDUCTASE"/>
    <property type="match status" value="1"/>
</dbReference>
<protein>
    <submittedName>
        <fullName evidence="3">Zinc-binding dehydrogenase</fullName>
    </submittedName>
</protein>
<dbReference type="PANTHER" id="PTHR44154">
    <property type="entry name" value="QUINONE OXIDOREDUCTASE"/>
    <property type="match status" value="1"/>
</dbReference>
<dbReference type="EMBL" id="BAABKQ010000001">
    <property type="protein sequence ID" value="GAA4803193.1"/>
    <property type="molecule type" value="Genomic_DNA"/>
</dbReference>
<keyword evidence="1" id="KW-0521">NADP</keyword>
<feature type="domain" description="Enoyl reductase (ER)" evidence="2">
    <location>
        <begin position="13"/>
        <end position="324"/>
    </location>
</feature>
<dbReference type="Pfam" id="PF00107">
    <property type="entry name" value="ADH_zinc_N"/>
    <property type="match status" value="1"/>
</dbReference>
<dbReference type="Proteomes" id="UP001500839">
    <property type="component" value="Unassembled WGS sequence"/>
</dbReference>
<dbReference type="Pfam" id="PF08240">
    <property type="entry name" value="ADH_N"/>
    <property type="match status" value="1"/>
</dbReference>
<dbReference type="InterPro" id="IPR013149">
    <property type="entry name" value="ADH-like_C"/>
</dbReference>
<dbReference type="InterPro" id="IPR011032">
    <property type="entry name" value="GroES-like_sf"/>
</dbReference>
<gene>
    <name evidence="3" type="ORF">GCM10023353_01710</name>
</gene>
<evidence type="ECO:0000259" key="2">
    <source>
        <dbReference type="SMART" id="SM00829"/>
    </source>
</evidence>
<dbReference type="InterPro" id="IPR013154">
    <property type="entry name" value="ADH-like_N"/>
</dbReference>
<dbReference type="SUPFAM" id="SSF50129">
    <property type="entry name" value="GroES-like"/>
    <property type="match status" value="1"/>
</dbReference>
<name>A0ABP9C0H6_9ACTN</name>
<comment type="caution">
    <text evidence="3">The sequence shown here is derived from an EMBL/GenBank/DDBJ whole genome shotgun (WGS) entry which is preliminary data.</text>
</comment>
<dbReference type="SUPFAM" id="SSF51735">
    <property type="entry name" value="NAD(P)-binding Rossmann-fold domains"/>
    <property type="match status" value="1"/>
</dbReference>
<sequence length="326" mass="33959">MESMRAVFINSLGGPDVIETGEQPVPAGGPGDVQVRTEAVAVDHVDRFVRSGAYTTPTPFPFVIGRDAVGTVVHSGAACAHEFAPGDRVWTNSMGHHGRQGTFSEYVLVPAERLYPLPDGADTVTTAALLHTAATAYLGLFRHARLAFGETVAIEGAAGGVGSAAMQLAAAAGARVVATASAADAQWCRDLGADDVVDYRAGDLPARLGTALPDGADVWWDNSGRNDLEVSIPLLGHGGRVVLMSGLGARPPLPAGGIYTRDASITGFAISNASLDDLAAAAAVMNRMLAAGRLRVREPRVLRLEQAAEAHRLMEDGVKERIVLVP</sequence>
<evidence type="ECO:0000313" key="3">
    <source>
        <dbReference type="EMBL" id="GAA4803193.1"/>
    </source>
</evidence>
<organism evidence="3 4">
    <name type="scientific">Tomitella cavernea</name>
    <dbReference type="NCBI Taxonomy" id="1387982"/>
    <lineage>
        <taxon>Bacteria</taxon>
        <taxon>Bacillati</taxon>
        <taxon>Actinomycetota</taxon>
        <taxon>Actinomycetes</taxon>
        <taxon>Mycobacteriales</taxon>
        <taxon>Tomitella</taxon>
    </lineage>
</organism>